<accession>A0A0C2SUK2</accession>
<evidence type="ECO:0000313" key="2">
    <source>
        <dbReference type="Proteomes" id="UP000054549"/>
    </source>
</evidence>
<dbReference type="AlphaFoldDB" id="A0A0C2SUK2"/>
<protein>
    <submittedName>
        <fullName evidence="1">Uncharacterized protein</fullName>
    </submittedName>
</protein>
<organism evidence="1 2">
    <name type="scientific">Amanita muscaria (strain Koide BX008)</name>
    <dbReference type="NCBI Taxonomy" id="946122"/>
    <lineage>
        <taxon>Eukaryota</taxon>
        <taxon>Fungi</taxon>
        <taxon>Dikarya</taxon>
        <taxon>Basidiomycota</taxon>
        <taxon>Agaricomycotina</taxon>
        <taxon>Agaricomycetes</taxon>
        <taxon>Agaricomycetidae</taxon>
        <taxon>Agaricales</taxon>
        <taxon>Pluteineae</taxon>
        <taxon>Amanitaceae</taxon>
        <taxon>Amanita</taxon>
    </lineage>
</organism>
<gene>
    <name evidence="1" type="ORF">M378DRAFT_364497</name>
</gene>
<proteinExistence type="predicted"/>
<dbReference type="Proteomes" id="UP000054549">
    <property type="component" value="Unassembled WGS sequence"/>
</dbReference>
<sequence length="91" mass="10426">MFILFDLWQTNGPEYCGSLTKLAESVKEVGCCRRQWLLNCFMASTAESRTNEYVNRCSGLQSLYRPSLGTRILLYPWAPKWSGISPRKGSR</sequence>
<dbReference type="InParanoid" id="A0A0C2SUK2"/>
<evidence type="ECO:0000313" key="1">
    <source>
        <dbReference type="EMBL" id="KIL57744.1"/>
    </source>
</evidence>
<dbReference type="EMBL" id="KN818359">
    <property type="protein sequence ID" value="KIL57744.1"/>
    <property type="molecule type" value="Genomic_DNA"/>
</dbReference>
<dbReference type="HOGENOM" id="CLU_2426541_0_0_1"/>
<keyword evidence="2" id="KW-1185">Reference proteome</keyword>
<reference evidence="1 2" key="1">
    <citation type="submission" date="2014-04" db="EMBL/GenBank/DDBJ databases">
        <title>Evolutionary Origins and Diversification of the Mycorrhizal Mutualists.</title>
        <authorList>
            <consortium name="DOE Joint Genome Institute"/>
            <consortium name="Mycorrhizal Genomics Consortium"/>
            <person name="Kohler A."/>
            <person name="Kuo A."/>
            <person name="Nagy L.G."/>
            <person name="Floudas D."/>
            <person name="Copeland A."/>
            <person name="Barry K.W."/>
            <person name="Cichocki N."/>
            <person name="Veneault-Fourrey C."/>
            <person name="LaButti K."/>
            <person name="Lindquist E.A."/>
            <person name="Lipzen A."/>
            <person name="Lundell T."/>
            <person name="Morin E."/>
            <person name="Murat C."/>
            <person name="Riley R."/>
            <person name="Ohm R."/>
            <person name="Sun H."/>
            <person name="Tunlid A."/>
            <person name="Henrissat B."/>
            <person name="Grigoriev I.V."/>
            <person name="Hibbett D.S."/>
            <person name="Martin F."/>
        </authorList>
    </citation>
    <scope>NUCLEOTIDE SEQUENCE [LARGE SCALE GENOMIC DNA]</scope>
    <source>
        <strain evidence="1 2">Koide BX008</strain>
    </source>
</reference>
<name>A0A0C2SUK2_AMAMK</name>